<dbReference type="eggNOG" id="arCOG10214">
    <property type="taxonomic scope" value="Archaea"/>
</dbReference>
<dbReference type="Proteomes" id="UP000011524">
    <property type="component" value="Unassembled WGS sequence"/>
</dbReference>
<dbReference type="AlphaFoldDB" id="M0LHM9"/>
<proteinExistence type="predicted"/>
<gene>
    <name evidence="2" type="ORF">C444_07720</name>
</gene>
<reference evidence="2 3" key="1">
    <citation type="journal article" date="2014" name="PLoS Genet.">
        <title>Phylogenetically driven sequencing of extremely halophilic archaea reveals strategies for static and dynamic osmo-response.</title>
        <authorList>
            <person name="Becker E.A."/>
            <person name="Seitzer P.M."/>
            <person name="Tritt A."/>
            <person name="Larsen D."/>
            <person name="Krusor M."/>
            <person name="Yao A.I."/>
            <person name="Wu D."/>
            <person name="Madern D."/>
            <person name="Eisen J.A."/>
            <person name="Darling A.E."/>
            <person name="Facciotti M.T."/>
        </authorList>
    </citation>
    <scope>NUCLEOTIDE SEQUENCE [LARGE SCALE GENOMIC DNA]</scope>
    <source>
        <strain evidence="3">ATCC 49778 / DSM 6131 / JCM 7785 / NBRC 101032 / NCIMB 13157 / TR-1</strain>
    </source>
</reference>
<feature type="compositionally biased region" description="Basic and acidic residues" evidence="1">
    <location>
        <begin position="172"/>
        <end position="181"/>
    </location>
</feature>
<protein>
    <submittedName>
        <fullName evidence="2">Relaxase/mobilization nuclease domain-containing protein</fullName>
    </submittedName>
</protein>
<accession>M0LHM9</accession>
<sequence length="181" mass="20866">MTTVIDSDFKRRDTGALMRYIEHEEENLRDRTGQEMDESEQQHLLDRSEENGMSRHLIISPENAEQLDNKEIGRATRQTIRETIGSREGVDWGYAVHRDGGDRPHAHVVATGRADQPGDPLWIDREDLDQIRDRAHEHSIEQEQGVEHALDQALDESVGQEQEQEQISQEQEQDRGQGHSR</sequence>
<comment type="caution">
    <text evidence="2">The sequence shown here is derived from an EMBL/GenBank/DDBJ whole genome shotgun (WGS) entry which is preliminary data.</text>
</comment>
<evidence type="ECO:0000313" key="3">
    <source>
        <dbReference type="Proteomes" id="UP000011524"/>
    </source>
</evidence>
<dbReference type="OrthoDB" id="259835at2157"/>
<dbReference type="EMBL" id="AOLY01000011">
    <property type="protein sequence ID" value="EMA31944.1"/>
    <property type="molecule type" value="Genomic_DNA"/>
</dbReference>
<organism evidence="2 3">
    <name type="scientific">Haloarcula japonica (strain ATCC 49778 / DSM 6131 / JCM 7785 / NBRC 101032 / NCIMB 13157 / TR-1)</name>
    <dbReference type="NCBI Taxonomy" id="1227453"/>
    <lineage>
        <taxon>Archaea</taxon>
        <taxon>Methanobacteriati</taxon>
        <taxon>Methanobacteriota</taxon>
        <taxon>Stenosarchaea group</taxon>
        <taxon>Halobacteria</taxon>
        <taxon>Halobacteriales</taxon>
        <taxon>Haloarculaceae</taxon>
        <taxon>Haloarcula</taxon>
    </lineage>
</organism>
<dbReference type="GeneID" id="69122422"/>
<feature type="region of interest" description="Disordered" evidence="1">
    <location>
        <begin position="137"/>
        <end position="181"/>
    </location>
</feature>
<evidence type="ECO:0000313" key="2">
    <source>
        <dbReference type="EMBL" id="EMA31944.1"/>
    </source>
</evidence>
<dbReference type="PATRIC" id="fig|1227453.3.peg.1536"/>
<feature type="compositionally biased region" description="Basic and acidic residues" evidence="1">
    <location>
        <begin position="137"/>
        <end position="150"/>
    </location>
</feature>
<name>M0LHM9_HALJT</name>
<evidence type="ECO:0000256" key="1">
    <source>
        <dbReference type="SAM" id="MobiDB-lite"/>
    </source>
</evidence>
<dbReference type="STRING" id="1227453.C444_07720"/>
<feature type="region of interest" description="Disordered" evidence="1">
    <location>
        <begin position="29"/>
        <end position="51"/>
    </location>
</feature>
<dbReference type="RefSeq" id="WP_004592029.1">
    <property type="nucleotide sequence ID" value="NZ_AOLY01000011.1"/>
</dbReference>
<keyword evidence="3" id="KW-1185">Reference proteome</keyword>